<evidence type="ECO:0000313" key="11">
    <source>
        <dbReference type="WBParaSite" id="MBELARI_LOCUS8422.2"/>
    </source>
</evidence>
<proteinExistence type="inferred from homology"/>
<dbReference type="InterPro" id="IPR000751">
    <property type="entry name" value="MPI_Phosphatase"/>
</dbReference>
<dbReference type="WBParaSite" id="MBELARI_LOCUS8422.2">
    <property type="protein sequence ID" value="MBELARI_LOCUS8422.2"/>
    <property type="gene ID" value="MBELARI_LOCUS8422"/>
</dbReference>
<organism evidence="10 11">
    <name type="scientific">Mesorhabditis belari</name>
    <dbReference type="NCBI Taxonomy" id="2138241"/>
    <lineage>
        <taxon>Eukaryota</taxon>
        <taxon>Metazoa</taxon>
        <taxon>Ecdysozoa</taxon>
        <taxon>Nematoda</taxon>
        <taxon>Chromadorea</taxon>
        <taxon>Rhabditida</taxon>
        <taxon>Rhabditina</taxon>
        <taxon>Rhabditomorpha</taxon>
        <taxon>Rhabditoidea</taxon>
        <taxon>Rhabditidae</taxon>
        <taxon>Mesorhabditinae</taxon>
        <taxon>Mesorhabditis</taxon>
    </lineage>
</organism>
<comment type="catalytic activity">
    <reaction evidence="8">
        <text>O-phospho-L-tyrosyl-[protein] + H2O = L-tyrosyl-[protein] + phosphate</text>
        <dbReference type="Rhea" id="RHEA:10684"/>
        <dbReference type="Rhea" id="RHEA-COMP:10136"/>
        <dbReference type="Rhea" id="RHEA-COMP:20101"/>
        <dbReference type="ChEBI" id="CHEBI:15377"/>
        <dbReference type="ChEBI" id="CHEBI:43474"/>
        <dbReference type="ChEBI" id="CHEBI:46858"/>
        <dbReference type="ChEBI" id="CHEBI:61978"/>
        <dbReference type="EC" id="3.1.3.48"/>
    </reaction>
</comment>
<keyword evidence="4" id="KW-0498">Mitosis</keyword>
<dbReference type="Pfam" id="PF00581">
    <property type="entry name" value="Rhodanese"/>
    <property type="match status" value="1"/>
</dbReference>
<evidence type="ECO:0000259" key="9">
    <source>
        <dbReference type="PROSITE" id="PS50206"/>
    </source>
</evidence>
<keyword evidence="10" id="KW-1185">Reference proteome</keyword>
<keyword evidence="6" id="KW-0904">Protein phosphatase</keyword>
<dbReference type="InterPro" id="IPR001763">
    <property type="entry name" value="Rhodanese-like_dom"/>
</dbReference>
<dbReference type="GO" id="GO:0110032">
    <property type="term" value="P:positive regulation of G2/MI transition of meiotic cell cycle"/>
    <property type="evidence" value="ECO:0007669"/>
    <property type="project" value="TreeGrafter"/>
</dbReference>
<dbReference type="InterPro" id="IPR036873">
    <property type="entry name" value="Rhodanese-like_dom_sf"/>
</dbReference>
<dbReference type="PROSITE" id="PS50206">
    <property type="entry name" value="RHODANESE_3"/>
    <property type="match status" value="1"/>
</dbReference>
<dbReference type="SUPFAM" id="SSF52821">
    <property type="entry name" value="Rhodanese/Cell cycle control phosphatase"/>
    <property type="match status" value="1"/>
</dbReference>
<dbReference type="FunFam" id="3.40.250.10:FF:000021">
    <property type="entry name" value="M-phase inducer phosphatase cdc-25.2"/>
    <property type="match status" value="1"/>
</dbReference>
<keyword evidence="5" id="KW-0378">Hydrolase</keyword>
<evidence type="ECO:0000256" key="7">
    <source>
        <dbReference type="ARBA" id="ARBA00023306"/>
    </source>
</evidence>
<dbReference type="GO" id="GO:0051301">
    <property type="term" value="P:cell division"/>
    <property type="evidence" value="ECO:0007669"/>
    <property type="project" value="UniProtKB-KW"/>
</dbReference>
<feature type="domain" description="Rhodanese" evidence="9">
    <location>
        <begin position="223"/>
        <end position="332"/>
    </location>
</feature>
<dbReference type="GO" id="GO:0004725">
    <property type="term" value="F:protein tyrosine phosphatase activity"/>
    <property type="evidence" value="ECO:0007669"/>
    <property type="project" value="UniProtKB-EC"/>
</dbReference>
<name>A0AAF3FNA4_9BILA</name>
<evidence type="ECO:0000313" key="10">
    <source>
        <dbReference type="Proteomes" id="UP000887575"/>
    </source>
</evidence>
<dbReference type="PRINTS" id="PR00716">
    <property type="entry name" value="MPIPHPHTASE"/>
</dbReference>
<dbReference type="GO" id="GO:0005634">
    <property type="term" value="C:nucleus"/>
    <property type="evidence" value="ECO:0007669"/>
    <property type="project" value="TreeGrafter"/>
</dbReference>
<keyword evidence="7" id="KW-0131">Cell cycle</keyword>
<evidence type="ECO:0000256" key="5">
    <source>
        <dbReference type="ARBA" id="ARBA00022801"/>
    </source>
</evidence>
<evidence type="ECO:0000256" key="4">
    <source>
        <dbReference type="ARBA" id="ARBA00022776"/>
    </source>
</evidence>
<reference evidence="11" key="1">
    <citation type="submission" date="2024-02" db="UniProtKB">
        <authorList>
            <consortium name="WormBaseParasite"/>
        </authorList>
    </citation>
    <scope>IDENTIFICATION</scope>
</reference>
<dbReference type="PANTHER" id="PTHR10828:SF76">
    <property type="entry name" value="M-PHASE INDUCER PHOSPHATASE"/>
    <property type="match status" value="1"/>
</dbReference>
<evidence type="ECO:0000256" key="3">
    <source>
        <dbReference type="ARBA" id="ARBA00022618"/>
    </source>
</evidence>
<dbReference type="GO" id="GO:0010971">
    <property type="term" value="P:positive regulation of G2/M transition of mitotic cell cycle"/>
    <property type="evidence" value="ECO:0007669"/>
    <property type="project" value="TreeGrafter"/>
</dbReference>
<dbReference type="Proteomes" id="UP000887575">
    <property type="component" value="Unassembled WGS sequence"/>
</dbReference>
<dbReference type="GO" id="GO:0000086">
    <property type="term" value="P:G2/M transition of mitotic cell cycle"/>
    <property type="evidence" value="ECO:0007669"/>
    <property type="project" value="TreeGrafter"/>
</dbReference>
<dbReference type="Gene3D" id="3.40.250.10">
    <property type="entry name" value="Rhodanese-like domain"/>
    <property type="match status" value="1"/>
</dbReference>
<dbReference type="SMART" id="SM00450">
    <property type="entry name" value="RHOD"/>
    <property type="match status" value="1"/>
</dbReference>
<dbReference type="AlphaFoldDB" id="A0AAF3FNA4"/>
<dbReference type="EC" id="3.1.3.48" evidence="2"/>
<dbReference type="PANTHER" id="PTHR10828">
    <property type="entry name" value="M-PHASE INDUCER PHOSPHATASE DUAL SPECIFICITY PHOSPHATASE CDC25"/>
    <property type="match status" value="1"/>
</dbReference>
<accession>A0AAF3FNA4</accession>
<sequence length="400" mass="46072">MPGNLLHLRLPLQDQTNKVRPTQTRKAEIPVSRLTVTEPPKLLDGYQELTPSIFEESFTTTPKRRGNKTVKQAIRVPQLRSCSSAPILEKDASDDSPQTVFLFDDADALSALNESRKRFLETPDGQIKNKDGFCQETDWSDSPNSVVISGCTPDKRRRLHISASTGQLDTEVAGNFDCLVEEREVEYTLPVVPDSECKAKSSAFKYISQDTLVSELEQLGDQFEQKYILVDCRYSYEYEGGHIKFAHNSNETSLVTSIFFSDDPVIFGNRRARIPIFYCEFSEVRGPRMANELRRIDRALNLERYPFVEYKQIFVLHGGYRGFYGQEHEHVMKTRKFCTPMSYVPMNHPEHVNKLRELSAHRKRLDKGRRQGRVHPKVRTQERLLIQGPVFDADEIEDRH</sequence>
<evidence type="ECO:0000256" key="1">
    <source>
        <dbReference type="ARBA" id="ARBA00011065"/>
    </source>
</evidence>
<keyword evidence="3" id="KW-0132">Cell division</keyword>
<evidence type="ECO:0000256" key="8">
    <source>
        <dbReference type="ARBA" id="ARBA00051722"/>
    </source>
</evidence>
<comment type="similarity">
    <text evidence="1">Belongs to the MPI phosphatase family.</text>
</comment>
<protein>
    <recommendedName>
        <fullName evidence="2">protein-tyrosine-phosphatase</fullName>
        <ecNumber evidence="2">3.1.3.48</ecNumber>
    </recommendedName>
</protein>
<evidence type="ECO:0000256" key="6">
    <source>
        <dbReference type="ARBA" id="ARBA00022912"/>
    </source>
</evidence>
<dbReference type="GO" id="GO:0005737">
    <property type="term" value="C:cytoplasm"/>
    <property type="evidence" value="ECO:0007669"/>
    <property type="project" value="TreeGrafter"/>
</dbReference>
<evidence type="ECO:0000256" key="2">
    <source>
        <dbReference type="ARBA" id="ARBA00013064"/>
    </source>
</evidence>